<dbReference type="SMART" id="SM00365">
    <property type="entry name" value="LRR_SD22"/>
    <property type="match status" value="2"/>
</dbReference>
<proteinExistence type="predicted"/>
<evidence type="ECO:0000256" key="3">
    <source>
        <dbReference type="SAM" id="Coils"/>
    </source>
</evidence>
<sequence>MNIIKDQRETIINENNTAQQQLKDVLDNMNRTLKTLDIREHLRGDIDLSILKEEDFRNIDTIILNDGEITNILNIPEGITKFVCKKNLLFTIENLPSSLVHLEITENYLSTIDLAELNKLTHLNLSHNHLTEIENIPKELVELKCSFNHFTHLDLQGLYKLRVLNISNNKITLIENLPQELVDFVYENNPAIEFRNSPIIPNEKIEEDDIEHQLNYHESLNKYFKLKSAYETKLYEQKKELYKKSEKNIKIARKQISMLKPKCIKCKRAVGTIFTKKDNAYIAMCGDTKDPCKLNIELYAGSFDSVQTKLYEYKVFQEESKDTIIRQKLDTLFNYVDEHKSIKKFKKELEDYTMLSAGMKDLLDKHNENFNNPQKKELIQKKREIIFEYIENIKILLEEYEKTDDRDILKSAVEIQVKDLLPETKNLRLLMSEHMEMTTDVEYSVDIDEYGEEKAGRKLDNVFYLFKHDVALSKLDYTFGEQPRVIHFKL</sequence>
<protein>
    <recommendedName>
        <fullName evidence="5">Leucine-rich repeat domain-containing protein</fullName>
    </recommendedName>
</protein>
<keyword evidence="1" id="KW-0433">Leucine-rich repeat</keyword>
<dbReference type="InterPro" id="IPR001611">
    <property type="entry name" value="Leu-rich_rpt"/>
</dbReference>
<dbReference type="GO" id="GO:0005737">
    <property type="term" value="C:cytoplasm"/>
    <property type="evidence" value="ECO:0007669"/>
    <property type="project" value="TreeGrafter"/>
</dbReference>
<reference evidence="4" key="1">
    <citation type="journal article" date="2020" name="Nature">
        <title>Giant virus diversity and host interactions through global metagenomics.</title>
        <authorList>
            <person name="Schulz F."/>
            <person name="Roux S."/>
            <person name="Paez-Espino D."/>
            <person name="Jungbluth S."/>
            <person name="Walsh D.A."/>
            <person name="Denef V.J."/>
            <person name="McMahon K.D."/>
            <person name="Konstantinidis K.T."/>
            <person name="Eloe-Fadrosh E.A."/>
            <person name="Kyrpides N.C."/>
            <person name="Woyke T."/>
        </authorList>
    </citation>
    <scope>NUCLEOTIDE SEQUENCE</scope>
    <source>
        <strain evidence="4">GVMAG-S-3300012000-53</strain>
    </source>
</reference>
<dbReference type="PROSITE" id="PS51450">
    <property type="entry name" value="LRR"/>
    <property type="match status" value="2"/>
</dbReference>
<dbReference type="PANTHER" id="PTHR15454">
    <property type="entry name" value="NISCHARIN RELATED"/>
    <property type="match status" value="1"/>
</dbReference>
<evidence type="ECO:0008006" key="5">
    <source>
        <dbReference type="Google" id="ProtNLM"/>
    </source>
</evidence>
<feature type="coiled-coil region" evidence="3">
    <location>
        <begin position="1"/>
        <end position="39"/>
    </location>
</feature>
<evidence type="ECO:0000313" key="4">
    <source>
        <dbReference type="EMBL" id="QHU16724.1"/>
    </source>
</evidence>
<accession>A0A6C0KK73</accession>
<evidence type="ECO:0000256" key="1">
    <source>
        <dbReference type="ARBA" id="ARBA00022614"/>
    </source>
</evidence>
<keyword evidence="2" id="KW-0677">Repeat</keyword>
<dbReference type="Gene3D" id="3.80.10.10">
    <property type="entry name" value="Ribonuclease Inhibitor"/>
    <property type="match status" value="1"/>
</dbReference>
<evidence type="ECO:0000256" key="2">
    <source>
        <dbReference type="ARBA" id="ARBA00022737"/>
    </source>
</evidence>
<name>A0A6C0KK73_9ZZZZ</name>
<dbReference type="EMBL" id="MN740888">
    <property type="protein sequence ID" value="QHU16724.1"/>
    <property type="molecule type" value="Genomic_DNA"/>
</dbReference>
<dbReference type="AlphaFoldDB" id="A0A6C0KK73"/>
<organism evidence="4">
    <name type="scientific">viral metagenome</name>
    <dbReference type="NCBI Taxonomy" id="1070528"/>
    <lineage>
        <taxon>unclassified sequences</taxon>
        <taxon>metagenomes</taxon>
        <taxon>organismal metagenomes</taxon>
    </lineage>
</organism>
<keyword evidence="3" id="KW-0175">Coiled coil</keyword>
<dbReference type="SUPFAM" id="SSF52058">
    <property type="entry name" value="L domain-like"/>
    <property type="match status" value="1"/>
</dbReference>
<dbReference type="InterPro" id="IPR032675">
    <property type="entry name" value="LRR_dom_sf"/>
</dbReference>